<accession>A0ABZ2IX89</accession>
<evidence type="ECO:0000256" key="3">
    <source>
        <dbReference type="ARBA" id="ARBA00023082"/>
    </source>
</evidence>
<evidence type="ECO:0000256" key="5">
    <source>
        <dbReference type="ARBA" id="ARBA00023163"/>
    </source>
</evidence>
<dbReference type="InterPro" id="IPR007627">
    <property type="entry name" value="RNA_pol_sigma70_r2"/>
</dbReference>
<sequence>MTADIFKRLYLPFHAKLYRIAFALVGNQEEAEDIVQEVYSRLWERKEELAAVRNPEAYAITLVKHFCLDYLRSPRASQPAAELEDAGEFLSDSSPEKETEEKDQIRQVQRWINELPLNQQQVLRLQGVEDYSVEEIEQITGYTAGNIRVLLSRARKTIREQFKKLYGNE</sequence>
<dbReference type="InterPro" id="IPR014284">
    <property type="entry name" value="RNA_pol_sigma-70_dom"/>
</dbReference>
<dbReference type="CDD" id="cd06171">
    <property type="entry name" value="Sigma70_r4"/>
    <property type="match status" value="1"/>
</dbReference>
<dbReference type="SUPFAM" id="SSF88946">
    <property type="entry name" value="Sigma2 domain of RNA polymerase sigma factors"/>
    <property type="match status" value="1"/>
</dbReference>
<keyword evidence="3" id="KW-0731">Sigma factor</keyword>
<dbReference type="InterPro" id="IPR036388">
    <property type="entry name" value="WH-like_DNA-bd_sf"/>
</dbReference>
<dbReference type="InterPro" id="IPR013325">
    <property type="entry name" value="RNA_pol_sigma_r2"/>
</dbReference>
<dbReference type="InterPro" id="IPR013324">
    <property type="entry name" value="RNA_pol_sigma_r3/r4-like"/>
</dbReference>
<feature type="region of interest" description="Disordered" evidence="6">
    <location>
        <begin position="82"/>
        <end position="103"/>
    </location>
</feature>
<evidence type="ECO:0000259" key="8">
    <source>
        <dbReference type="Pfam" id="PF08281"/>
    </source>
</evidence>
<dbReference type="RefSeq" id="WP_251966741.1">
    <property type="nucleotide sequence ID" value="NZ_CP146284.1"/>
</dbReference>
<dbReference type="Pfam" id="PF08281">
    <property type="entry name" value="Sigma70_r4_2"/>
    <property type="match status" value="1"/>
</dbReference>
<evidence type="ECO:0000256" key="4">
    <source>
        <dbReference type="ARBA" id="ARBA00023125"/>
    </source>
</evidence>
<evidence type="ECO:0000256" key="2">
    <source>
        <dbReference type="ARBA" id="ARBA00023015"/>
    </source>
</evidence>
<name>A0ABZ2IX89_9BACT</name>
<dbReference type="InterPro" id="IPR039425">
    <property type="entry name" value="RNA_pol_sigma-70-like"/>
</dbReference>
<evidence type="ECO:0000256" key="6">
    <source>
        <dbReference type="SAM" id="MobiDB-lite"/>
    </source>
</evidence>
<evidence type="ECO:0000313" key="10">
    <source>
        <dbReference type="Proteomes" id="UP001320603"/>
    </source>
</evidence>
<dbReference type="InterPro" id="IPR013249">
    <property type="entry name" value="RNA_pol_sigma70_r4_t2"/>
</dbReference>
<dbReference type="Gene3D" id="1.10.10.10">
    <property type="entry name" value="Winged helix-like DNA-binding domain superfamily/Winged helix DNA-binding domain"/>
    <property type="match status" value="1"/>
</dbReference>
<comment type="similarity">
    <text evidence="1">Belongs to the sigma-70 factor family. ECF subfamily.</text>
</comment>
<keyword evidence="5" id="KW-0804">Transcription</keyword>
<reference evidence="9 10" key="1">
    <citation type="submission" date="2024-02" db="EMBL/GenBank/DDBJ databases">
        <title>Whole genome sequencing of Parabacteroides sp. AD58.</title>
        <authorList>
            <person name="Chaplin A.V."/>
            <person name="Pikina A.P."/>
            <person name="Sokolova S.R."/>
            <person name="Korostin D.O."/>
            <person name="Efimov B.A."/>
        </authorList>
    </citation>
    <scope>NUCLEOTIDE SEQUENCE [LARGE SCALE GENOMIC DNA]</scope>
    <source>
        <strain evidence="9 10">AD58</strain>
    </source>
</reference>
<dbReference type="EMBL" id="CP146284">
    <property type="protein sequence ID" value="WWV68005.1"/>
    <property type="molecule type" value="Genomic_DNA"/>
</dbReference>
<feature type="compositionally biased region" description="Basic and acidic residues" evidence="6">
    <location>
        <begin position="94"/>
        <end position="103"/>
    </location>
</feature>
<keyword evidence="4" id="KW-0238">DNA-binding</keyword>
<dbReference type="PANTHER" id="PTHR43133">
    <property type="entry name" value="RNA POLYMERASE ECF-TYPE SIGMA FACTO"/>
    <property type="match status" value="1"/>
</dbReference>
<dbReference type="Proteomes" id="UP001320603">
    <property type="component" value="Chromosome"/>
</dbReference>
<dbReference type="Gene3D" id="1.10.1740.10">
    <property type="match status" value="1"/>
</dbReference>
<dbReference type="NCBIfam" id="TIGR02937">
    <property type="entry name" value="sigma70-ECF"/>
    <property type="match status" value="1"/>
</dbReference>
<evidence type="ECO:0000256" key="1">
    <source>
        <dbReference type="ARBA" id="ARBA00010641"/>
    </source>
</evidence>
<protein>
    <submittedName>
        <fullName evidence="9">Sigma-70 family RNA polymerase sigma factor</fullName>
    </submittedName>
</protein>
<proteinExistence type="inferred from homology"/>
<feature type="domain" description="RNA polymerase sigma factor 70 region 4 type 2" evidence="8">
    <location>
        <begin position="106"/>
        <end position="157"/>
    </location>
</feature>
<keyword evidence="2" id="KW-0805">Transcription regulation</keyword>
<feature type="domain" description="RNA polymerase sigma-70 region 2" evidence="7">
    <location>
        <begin position="9"/>
        <end position="73"/>
    </location>
</feature>
<dbReference type="PANTHER" id="PTHR43133:SF8">
    <property type="entry name" value="RNA POLYMERASE SIGMA FACTOR HI_1459-RELATED"/>
    <property type="match status" value="1"/>
</dbReference>
<evidence type="ECO:0000313" key="9">
    <source>
        <dbReference type="EMBL" id="WWV68005.1"/>
    </source>
</evidence>
<evidence type="ECO:0000259" key="7">
    <source>
        <dbReference type="Pfam" id="PF04542"/>
    </source>
</evidence>
<organism evidence="9 10">
    <name type="scientific">Parabacteroides absconsus</name>
    <dbReference type="NCBI Taxonomy" id="2951805"/>
    <lineage>
        <taxon>Bacteria</taxon>
        <taxon>Pseudomonadati</taxon>
        <taxon>Bacteroidota</taxon>
        <taxon>Bacteroidia</taxon>
        <taxon>Bacteroidales</taxon>
        <taxon>Tannerellaceae</taxon>
        <taxon>Parabacteroides</taxon>
    </lineage>
</organism>
<dbReference type="Pfam" id="PF04542">
    <property type="entry name" value="Sigma70_r2"/>
    <property type="match status" value="1"/>
</dbReference>
<gene>
    <name evidence="9" type="ORF">NEE14_011825</name>
</gene>
<keyword evidence="10" id="KW-1185">Reference proteome</keyword>
<dbReference type="SUPFAM" id="SSF88659">
    <property type="entry name" value="Sigma3 and sigma4 domains of RNA polymerase sigma factors"/>
    <property type="match status" value="1"/>
</dbReference>